<dbReference type="PANTHER" id="PTHR23063">
    <property type="entry name" value="PHOSPHOLIPID ACYLTRANSFERASE"/>
    <property type="match status" value="1"/>
</dbReference>
<evidence type="ECO:0000256" key="6">
    <source>
        <dbReference type="ARBA" id="ARBA00022692"/>
    </source>
</evidence>
<evidence type="ECO:0000256" key="2">
    <source>
        <dbReference type="ARBA" id="ARBA00005189"/>
    </source>
</evidence>
<evidence type="ECO:0000256" key="8">
    <source>
        <dbReference type="ARBA" id="ARBA00023098"/>
    </source>
</evidence>
<feature type="compositionally biased region" description="Basic and acidic residues" evidence="13">
    <location>
        <begin position="85"/>
        <end position="95"/>
    </location>
</feature>
<comment type="subcellular location">
    <subcellularLocation>
        <location evidence="1">Membrane</location>
    </subcellularLocation>
</comment>
<evidence type="ECO:0000313" key="17">
    <source>
        <dbReference type="Proteomes" id="UP000077202"/>
    </source>
</evidence>
<dbReference type="InterPro" id="IPR045252">
    <property type="entry name" value="LPCAT1-like"/>
</dbReference>
<comment type="pathway">
    <text evidence="2">Lipid metabolism.</text>
</comment>
<keyword evidence="10" id="KW-0594">Phospholipid biosynthesis</keyword>
<keyword evidence="11" id="KW-1208">Phospholipid metabolism</keyword>
<keyword evidence="6 14" id="KW-0812">Transmembrane</keyword>
<evidence type="ECO:0000259" key="15">
    <source>
        <dbReference type="SMART" id="SM00563"/>
    </source>
</evidence>
<keyword evidence="5" id="KW-0808">Transferase</keyword>
<dbReference type="EMBL" id="LVLJ01003592">
    <property type="protein sequence ID" value="OAE20591.1"/>
    <property type="molecule type" value="Genomic_DNA"/>
</dbReference>
<evidence type="ECO:0000256" key="5">
    <source>
        <dbReference type="ARBA" id="ARBA00022679"/>
    </source>
</evidence>
<name>A0A176VJU8_MARPO</name>
<comment type="caution">
    <text evidence="16">The sequence shown here is derived from an EMBL/GenBank/DDBJ whole genome shotgun (WGS) entry which is preliminary data.</text>
</comment>
<keyword evidence="12" id="KW-0012">Acyltransferase</keyword>
<protein>
    <recommendedName>
        <fullName evidence="15">Phospholipid/glycerol acyltransferase domain-containing protein</fullName>
    </recommendedName>
</protein>
<evidence type="ECO:0000256" key="13">
    <source>
        <dbReference type="SAM" id="MobiDB-lite"/>
    </source>
</evidence>
<evidence type="ECO:0000256" key="11">
    <source>
        <dbReference type="ARBA" id="ARBA00023264"/>
    </source>
</evidence>
<feature type="compositionally biased region" description="Polar residues" evidence="13">
    <location>
        <begin position="72"/>
        <end position="81"/>
    </location>
</feature>
<evidence type="ECO:0000313" key="16">
    <source>
        <dbReference type="EMBL" id="OAE20591.1"/>
    </source>
</evidence>
<dbReference type="PANTHER" id="PTHR23063:SF54">
    <property type="entry name" value="LYSOPHOSPHOLIPID ACYLTRANSFERASE LPEAT1"/>
    <property type="match status" value="1"/>
</dbReference>
<accession>A0A176VJU8</accession>
<evidence type="ECO:0000256" key="7">
    <source>
        <dbReference type="ARBA" id="ARBA00022989"/>
    </source>
</evidence>
<feature type="transmembrane region" description="Helical" evidence="14">
    <location>
        <begin position="163"/>
        <end position="190"/>
    </location>
</feature>
<evidence type="ECO:0000256" key="4">
    <source>
        <dbReference type="ARBA" id="ARBA00022516"/>
    </source>
</evidence>
<dbReference type="Proteomes" id="UP000077202">
    <property type="component" value="Unassembled WGS sequence"/>
</dbReference>
<evidence type="ECO:0000256" key="12">
    <source>
        <dbReference type="ARBA" id="ARBA00023315"/>
    </source>
</evidence>
<dbReference type="GO" id="GO:0016020">
    <property type="term" value="C:membrane"/>
    <property type="evidence" value="ECO:0007669"/>
    <property type="project" value="UniProtKB-SubCell"/>
</dbReference>
<dbReference type="InterPro" id="IPR002123">
    <property type="entry name" value="Plipid/glycerol_acylTrfase"/>
</dbReference>
<dbReference type="GO" id="GO:0005783">
    <property type="term" value="C:endoplasmic reticulum"/>
    <property type="evidence" value="ECO:0007669"/>
    <property type="project" value="TreeGrafter"/>
</dbReference>
<gene>
    <name evidence="16" type="ORF">AXG93_517s1040</name>
</gene>
<dbReference type="SUPFAM" id="SSF69593">
    <property type="entry name" value="Glycerol-3-phosphate (1)-acyltransferase"/>
    <property type="match status" value="1"/>
</dbReference>
<dbReference type="CDD" id="cd07991">
    <property type="entry name" value="LPLAT_LPCAT1-like"/>
    <property type="match status" value="1"/>
</dbReference>
<dbReference type="GO" id="GO:0071618">
    <property type="term" value="F:lysophosphatidylethanolamine acyltransferase activity"/>
    <property type="evidence" value="ECO:0007669"/>
    <property type="project" value="TreeGrafter"/>
</dbReference>
<keyword evidence="4" id="KW-0444">Lipid biosynthesis</keyword>
<comment type="similarity">
    <text evidence="3">Belongs to the 1-acyl-sn-glycerol-3-phosphate acyltransferase family.</text>
</comment>
<evidence type="ECO:0000256" key="1">
    <source>
        <dbReference type="ARBA" id="ARBA00004370"/>
    </source>
</evidence>
<sequence length="486" mass="53901">MGNPLKLEVELAGQQGKQVEQGDQLAASDSLERENPDAPLLSTKSRADDLQREVFLQQARDEGHGIPRVSAENESAAQRNGDSPRVVKLEEDDKPLLGNKSNNSSNEICAASNVKESSSLNSVREDEVTPEFTREMEVKCAPYVRHDSYGNFGAAEISVGEKVLLGVAMVTIAPIRMILIFFILVTYYFICKICTISRLPGEEEGQENYSHLIGLRRSVIVYAGKFLSRSLLFVVGFYHIKVTHRTPDVMQQLDLGVGERANEDNEGLLETSKRYPGAIVSNHISYLDILYHMSSSFPSFVAKRSVAKLPLVGLISKCMGCIYVQRESKSTNFKGVSGIVIERTRAAHENPAAPMLLLFPEGTTSNGDYLLPFKTGAFLAETPVLPVILKYHFKRFSPAWESITGVRHVLLLLCQFVNVLEVVRLPVYYPTAKECSDPKLYANNVRLLMSTEGDLPLSDVGLFEKRVYHAALAGKPLPIKAHKKLD</sequence>
<evidence type="ECO:0000256" key="9">
    <source>
        <dbReference type="ARBA" id="ARBA00023136"/>
    </source>
</evidence>
<evidence type="ECO:0000256" key="14">
    <source>
        <dbReference type="SAM" id="Phobius"/>
    </source>
</evidence>
<evidence type="ECO:0000256" key="10">
    <source>
        <dbReference type="ARBA" id="ARBA00023209"/>
    </source>
</evidence>
<proteinExistence type="inferred from homology"/>
<feature type="region of interest" description="Disordered" evidence="13">
    <location>
        <begin position="12"/>
        <end position="107"/>
    </location>
</feature>
<evidence type="ECO:0000256" key="3">
    <source>
        <dbReference type="ARBA" id="ARBA00008655"/>
    </source>
</evidence>
<dbReference type="SMART" id="SM00563">
    <property type="entry name" value="PlsC"/>
    <property type="match status" value="1"/>
</dbReference>
<feature type="domain" description="Phospholipid/glycerol acyltransferase" evidence="15">
    <location>
        <begin position="277"/>
        <end position="392"/>
    </location>
</feature>
<keyword evidence="17" id="KW-1185">Reference proteome</keyword>
<dbReference type="GO" id="GO:0008654">
    <property type="term" value="P:phospholipid biosynthetic process"/>
    <property type="evidence" value="ECO:0007669"/>
    <property type="project" value="UniProtKB-KW"/>
</dbReference>
<reference evidence="16" key="1">
    <citation type="submission" date="2016-03" db="EMBL/GenBank/DDBJ databases">
        <title>Mechanisms controlling the formation of the plant cell surface in tip-growing cells are functionally conserved among land plants.</title>
        <authorList>
            <person name="Honkanen S."/>
            <person name="Jones V.A."/>
            <person name="Morieri G."/>
            <person name="Champion C."/>
            <person name="Hetherington A.J."/>
            <person name="Kelly S."/>
            <person name="Saint-Marcoux D."/>
            <person name="Proust H."/>
            <person name="Prescott H."/>
            <person name="Dolan L."/>
        </authorList>
    </citation>
    <scope>NUCLEOTIDE SEQUENCE [LARGE SCALE GENOMIC DNA]</scope>
    <source>
        <tissue evidence="16">Whole gametophyte</tissue>
    </source>
</reference>
<dbReference type="AlphaFoldDB" id="A0A176VJU8"/>
<keyword evidence="9 14" id="KW-0472">Membrane</keyword>
<dbReference type="Pfam" id="PF01553">
    <property type="entry name" value="Acyltransferase"/>
    <property type="match status" value="1"/>
</dbReference>
<organism evidence="16 17">
    <name type="scientific">Marchantia polymorpha subsp. ruderalis</name>
    <dbReference type="NCBI Taxonomy" id="1480154"/>
    <lineage>
        <taxon>Eukaryota</taxon>
        <taxon>Viridiplantae</taxon>
        <taxon>Streptophyta</taxon>
        <taxon>Embryophyta</taxon>
        <taxon>Marchantiophyta</taxon>
        <taxon>Marchantiopsida</taxon>
        <taxon>Marchantiidae</taxon>
        <taxon>Marchantiales</taxon>
        <taxon>Marchantiaceae</taxon>
        <taxon>Marchantia</taxon>
    </lineage>
</organism>
<keyword evidence="8" id="KW-0443">Lipid metabolism</keyword>
<keyword evidence="7 14" id="KW-1133">Transmembrane helix</keyword>
<dbReference type="GO" id="GO:0008374">
    <property type="term" value="F:O-acyltransferase activity"/>
    <property type="evidence" value="ECO:0007669"/>
    <property type="project" value="InterPro"/>
</dbReference>